<evidence type="ECO:0000313" key="3">
    <source>
        <dbReference type="EMBL" id="KAH9382030.1"/>
    </source>
</evidence>
<dbReference type="EMBL" id="JABSTR010000011">
    <property type="protein sequence ID" value="KAH9382030.1"/>
    <property type="molecule type" value="Genomic_DNA"/>
</dbReference>
<evidence type="ECO:0000256" key="1">
    <source>
        <dbReference type="SAM" id="MobiDB-lite"/>
    </source>
</evidence>
<dbReference type="OMA" id="WTESETF"/>
<accession>A0A9J6GU82</accession>
<dbReference type="GO" id="GO:0045893">
    <property type="term" value="P:positive regulation of DNA-templated transcription"/>
    <property type="evidence" value="ECO:0007669"/>
    <property type="project" value="TreeGrafter"/>
</dbReference>
<dbReference type="PANTHER" id="PTHR22666">
    <property type="entry name" value="MYB_SANT-LIKE DNA-BINDING DOMAIN-CONTAINING PROTEIN 1"/>
    <property type="match status" value="1"/>
</dbReference>
<evidence type="ECO:0000259" key="2">
    <source>
        <dbReference type="Pfam" id="PF13837"/>
    </source>
</evidence>
<dbReference type="Proteomes" id="UP000821853">
    <property type="component" value="Chromosome 9"/>
</dbReference>
<gene>
    <name evidence="3" type="ORF">HPB48_017245</name>
</gene>
<feature type="compositionally biased region" description="Polar residues" evidence="1">
    <location>
        <begin position="84"/>
        <end position="98"/>
    </location>
</feature>
<dbReference type="AlphaFoldDB" id="A0A9J6GU82"/>
<organism evidence="3 4">
    <name type="scientific">Haemaphysalis longicornis</name>
    <name type="common">Bush tick</name>
    <dbReference type="NCBI Taxonomy" id="44386"/>
    <lineage>
        <taxon>Eukaryota</taxon>
        <taxon>Metazoa</taxon>
        <taxon>Ecdysozoa</taxon>
        <taxon>Arthropoda</taxon>
        <taxon>Chelicerata</taxon>
        <taxon>Arachnida</taxon>
        <taxon>Acari</taxon>
        <taxon>Parasitiformes</taxon>
        <taxon>Ixodida</taxon>
        <taxon>Ixodoidea</taxon>
        <taxon>Ixodidae</taxon>
        <taxon>Haemaphysalinae</taxon>
        <taxon>Haemaphysalis</taxon>
    </lineage>
</organism>
<dbReference type="VEuPathDB" id="VectorBase:HLOH_041757"/>
<keyword evidence="4" id="KW-1185">Reference proteome</keyword>
<feature type="domain" description="Myb/SANT-like DNA-binding" evidence="2">
    <location>
        <begin position="9"/>
        <end position="80"/>
    </location>
</feature>
<dbReference type="Pfam" id="PF13837">
    <property type="entry name" value="Myb_DNA-bind_4"/>
    <property type="match status" value="1"/>
</dbReference>
<reference evidence="3 4" key="1">
    <citation type="journal article" date="2020" name="Cell">
        <title>Large-Scale Comparative Analyses of Tick Genomes Elucidate Their Genetic Diversity and Vector Capacities.</title>
        <authorList>
            <consortium name="Tick Genome and Microbiome Consortium (TIGMIC)"/>
            <person name="Jia N."/>
            <person name="Wang J."/>
            <person name="Shi W."/>
            <person name="Du L."/>
            <person name="Sun Y."/>
            <person name="Zhan W."/>
            <person name="Jiang J.F."/>
            <person name="Wang Q."/>
            <person name="Zhang B."/>
            <person name="Ji P."/>
            <person name="Bell-Sakyi L."/>
            <person name="Cui X.M."/>
            <person name="Yuan T.T."/>
            <person name="Jiang B.G."/>
            <person name="Yang W.F."/>
            <person name="Lam T.T."/>
            <person name="Chang Q.C."/>
            <person name="Ding S.J."/>
            <person name="Wang X.J."/>
            <person name="Zhu J.G."/>
            <person name="Ruan X.D."/>
            <person name="Zhao L."/>
            <person name="Wei J.T."/>
            <person name="Ye R.Z."/>
            <person name="Que T.C."/>
            <person name="Du C.H."/>
            <person name="Zhou Y.H."/>
            <person name="Cheng J.X."/>
            <person name="Dai P.F."/>
            <person name="Guo W.B."/>
            <person name="Han X.H."/>
            <person name="Huang E.J."/>
            <person name="Li L.F."/>
            <person name="Wei W."/>
            <person name="Gao Y.C."/>
            <person name="Liu J.Z."/>
            <person name="Shao H.Z."/>
            <person name="Wang X."/>
            <person name="Wang C.C."/>
            <person name="Yang T.C."/>
            <person name="Huo Q.B."/>
            <person name="Li W."/>
            <person name="Chen H.Y."/>
            <person name="Chen S.E."/>
            <person name="Zhou L.G."/>
            <person name="Ni X.B."/>
            <person name="Tian J.H."/>
            <person name="Sheng Y."/>
            <person name="Liu T."/>
            <person name="Pan Y.S."/>
            <person name="Xia L.Y."/>
            <person name="Li J."/>
            <person name="Zhao F."/>
            <person name="Cao W.C."/>
        </authorList>
    </citation>
    <scope>NUCLEOTIDE SEQUENCE [LARGE SCALE GENOMIC DNA]</scope>
    <source>
        <tissue evidence="3">Larvae</tissue>
    </source>
</reference>
<dbReference type="GO" id="GO:0016604">
    <property type="term" value="C:nuclear body"/>
    <property type="evidence" value="ECO:0007669"/>
    <property type="project" value="TreeGrafter"/>
</dbReference>
<sequence length="170" mass="19915">MAERDRTNRSQWTESETFVLIKVWEDHLSDLRRTKRNAKVYAAIAEALRAEGIIKPLKAIKSKMENLGNKYSMVRGREGDADDTSSQSSNPRISGQFTDSKRLEEVATSKYIFRSSHARRLQKDTFFIQLLEEQRKLRVAFEKSKEKELLLREREIRLQEAAAERRQPSR</sequence>
<evidence type="ECO:0000313" key="4">
    <source>
        <dbReference type="Proteomes" id="UP000821853"/>
    </source>
</evidence>
<dbReference type="InterPro" id="IPR026095">
    <property type="entry name" value="Myb/SANT-like_DNA-bd_dom_prot"/>
</dbReference>
<dbReference type="Gene3D" id="1.10.10.60">
    <property type="entry name" value="Homeodomain-like"/>
    <property type="match status" value="1"/>
</dbReference>
<dbReference type="PANTHER" id="PTHR22666:SF3">
    <property type="entry name" value="MYB_SANT-LIKE DNA-BINDING DOMAIN-CONTAINING PROTEIN 1"/>
    <property type="match status" value="1"/>
</dbReference>
<dbReference type="OrthoDB" id="691673at2759"/>
<comment type="caution">
    <text evidence="3">The sequence shown here is derived from an EMBL/GenBank/DDBJ whole genome shotgun (WGS) entry which is preliminary data.</text>
</comment>
<protein>
    <recommendedName>
        <fullName evidence="2">Myb/SANT-like DNA-binding domain-containing protein</fullName>
    </recommendedName>
</protein>
<proteinExistence type="predicted"/>
<dbReference type="InterPro" id="IPR044822">
    <property type="entry name" value="Myb_DNA-bind_4"/>
</dbReference>
<feature type="region of interest" description="Disordered" evidence="1">
    <location>
        <begin position="72"/>
        <end position="99"/>
    </location>
</feature>
<name>A0A9J6GU82_HAELO</name>